<dbReference type="Proteomes" id="UP000301751">
    <property type="component" value="Unassembled WGS sequence"/>
</dbReference>
<dbReference type="GO" id="GO:0005829">
    <property type="term" value="C:cytosol"/>
    <property type="evidence" value="ECO:0007669"/>
    <property type="project" value="TreeGrafter"/>
</dbReference>
<organism evidence="1 2">
    <name type="scientific">Pseudaquabacterium pictum</name>
    <dbReference type="NCBI Taxonomy" id="2315236"/>
    <lineage>
        <taxon>Bacteria</taxon>
        <taxon>Pseudomonadati</taxon>
        <taxon>Pseudomonadota</taxon>
        <taxon>Betaproteobacteria</taxon>
        <taxon>Burkholderiales</taxon>
        <taxon>Sphaerotilaceae</taxon>
        <taxon>Pseudaquabacterium</taxon>
    </lineage>
</organism>
<dbReference type="GO" id="GO:0008237">
    <property type="term" value="F:metallopeptidase activity"/>
    <property type="evidence" value="ECO:0007669"/>
    <property type="project" value="InterPro"/>
</dbReference>
<dbReference type="InterPro" id="IPR024079">
    <property type="entry name" value="MetalloPept_cat_dom_sf"/>
</dbReference>
<dbReference type="PANTHER" id="PTHR30164">
    <property type="entry name" value="MTFA PEPTIDASE"/>
    <property type="match status" value="1"/>
</dbReference>
<evidence type="ECO:0008006" key="3">
    <source>
        <dbReference type="Google" id="ProtNLM"/>
    </source>
</evidence>
<protein>
    <recommendedName>
        <fullName evidence="3">Zinc-dependent peptidase</fullName>
    </recommendedName>
</protein>
<dbReference type="InterPro" id="IPR010384">
    <property type="entry name" value="MtfA_fam"/>
</dbReference>
<gene>
    <name evidence="1" type="ORF">AQPW35_15950</name>
</gene>
<keyword evidence="2" id="KW-1185">Reference proteome</keyword>
<proteinExistence type="predicted"/>
<dbReference type="GO" id="GO:0004177">
    <property type="term" value="F:aminopeptidase activity"/>
    <property type="evidence" value="ECO:0007669"/>
    <property type="project" value="TreeGrafter"/>
</dbReference>
<sequence>MKALLQRWQARREAKVLARRAIPDALWQLTLARLPFLAQRSDADLAELRRLASLFLDQKEFTGTDGLVVDDAMAVCIAAQAVLPVLRFGLAPYAGFVGIVVHPDEVVARREVTDDHGVVHAYDEVLAGEAMDGGPVMLSWRDVADAGETAASGYNVVIHEFAHVLDMGDGAADGVPPLPSAQARRDWLDVLMPAYDRHGEQVVCGYDTLLDPYGAQGPEEFFAVASETFFVNPKELRAEHPDLYGLLARYYCQDPAAFAAG</sequence>
<dbReference type="Gene3D" id="3.40.390.10">
    <property type="entry name" value="Collagenase (Catalytic Domain)"/>
    <property type="match status" value="1"/>
</dbReference>
<dbReference type="CDD" id="cd20169">
    <property type="entry name" value="Peptidase_M90_mtfA"/>
    <property type="match status" value="1"/>
</dbReference>
<dbReference type="PANTHER" id="PTHR30164:SF2">
    <property type="entry name" value="PROTEIN MTFA"/>
    <property type="match status" value="1"/>
</dbReference>
<comment type="caution">
    <text evidence="1">The sequence shown here is derived from an EMBL/GenBank/DDBJ whole genome shotgun (WGS) entry which is preliminary data.</text>
</comment>
<name>A0A480ALS0_9BURK</name>
<evidence type="ECO:0000313" key="1">
    <source>
        <dbReference type="EMBL" id="GCL62514.1"/>
    </source>
</evidence>
<dbReference type="Pfam" id="PF06167">
    <property type="entry name" value="Peptidase_M90"/>
    <property type="match status" value="1"/>
</dbReference>
<dbReference type="SUPFAM" id="SSF55486">
    <property type="entry name" value="Metalloproteases ('zincins'), catalytic domain"/>
    <property type="match status" value="1"/>
</dbReference>
<reference evidence="2" key="1">
    <citation type="submission" date="2019-03" db="EMBL/GenBank/DDBJ databases">
        <title>Aquabacterium pictum sp.nov., the first bacteriochlorophyll a-containing freshwater bacterium in the genus Aquabacterium of the class Betaproteobacteria.</title>
        <authorList>
            <person name="Hirose S."/>
            <person name="Tank M."/>
            <person name="Hara E."/>
            <person name="Tamaki H."/>
            <person name="Takaichi S."/>
            <person name="Haruta S."/>
            <person name="Hanada S."/>
        </authorList>
    </citation>
    <scope>NUCLEOTIDE SEQUENCE [LARGE SCALE GENOMIC DNA]</scope>
    <source>
        <strain evidence="2">W35</strain>
    </source>
</reference>
<dbReference type="InterPro" id="IPR042252">
    <property type="entry name" value="MtfA_N"/>
</dbReference>
<dbReference type="OrthoDB" id="9786424at2"/>
<dbReference type="EMBL" id="BJCL01000003">
    <property type="protein sequence ID" value="GCL62514.1"/>
    <property type="molecule type" value="Genomic_DNA"/>
</dbReference>
<evidence type="ECO:0000313" key="2">
    <source>
        <dbReference type="Proteomes" id="UP000301751"/>
    </source>
</evidence>
<dbReference type="Gene3D" id="1.10.472.150">
    <property type="entry name" value="Glucose-regulated metallo-peptidase M90, N-terminal domain"/>
    <property type="match status" value="1"/>
</dbReference>
<accession>A0A480ALS0</accession>
<dbReference type="RefSeq" id="WP_137732266.1">
    <property type="nucleotide sequence ID" value="NZ_BJCL01000003.1"/>
</dbReference>
<dbReference type="AlphaFoldDB" id="A0A480ALS0"/>